<protein>
    <submittedName>
        <fullName evidence="1">Uncharacterized protein</fullName>
    </submittedName>
</protein>
<sequence>MGLFDFLKKKGNKDEQKISNSQQSKTDGKYLGDLNKTKIIRGLCEIPKVSRDDKWKQVFFENISDASFRCGSPQVIKGPDGMLYFN</sequence>
<dbReference type="AlphaFoldDB" id="A0A6L9LKI8"/>
<accession>A0A6L9LKI8</accession>
<keyword evidence="2" id="KW-1185">Reference proteome</keyword>
<dbReference type="Proteomes" id="UP000474175">
    <property type="component" value="Unassembled WGS sequence"/>
</dbReference>
<evidence type="ECO:0000313" key="2">
    <source>
        <dbReference type="Proteomes" id="UP000474175"/>
    </source>
</evidence>
<dbReference type="RefSeq" id="WP_163955460.1">
    <property type="nucleotide sequence ID" value="NZ_JAAFZH010000035.1"/>
</dbReference>
<name>A0A6L9LKI8_9BACT</name>
<reference evidence="1 2" key="1">
    <citation type="submission" date="2020-02" db="EMBL/GenBank/DDBJ databases">
        <title>Draft genome sequence of two Spirosoma agri KCTC 52727 and Spirosoma terrae KCTC 52035.</title>
        <authorList>
            <person name="Rojas J."/>
            <person name="Ambika Manirajan B."/>
            <person name="Suarez C."/>
            <person name="Ratering S."/>
            <person name="Schnell S."/>
        </authorList>
    </citation>
    <scope>NUCLEOTIDE SEQUENCE [LARGE SCALE GENOMIC DNA]</scope>
    <source>
        <strain evidence="1 2">KCTC 52035</strain>
    </source>
</reference>
<comment type="caution">
    <text evidence="1">The sequence shown here is derived from an EMBL/GenBank/DDBJ whole genome shotgun (WGS) entry which is preliminary data.</text>
</comment>
<gene>
    <name evidence="1" type="ORF">GK108_30905</name>
</gene>
<organism evidence="1 2">
    <name type="scientific">Spirosoma terrae</name>
    <dbReference type="NCBI Taxonomy" id="1968276"/>
    <lineage>
        <taxon>Bacteria</taxon>
        <taxon>Pseudomonadati</taxon>
        <taxon>Bacteroidota</taxon>
        <taxon>Cytophagia</taxon>
        <taxon>Cytophagales</taxon>
        <taxon>Cytophagaceae</taxon>
        <taxon>Spirosoma</taxon>
    </lineage>
</organism>
<proteinExistence type="predicted"/>
<evidence type="ECO:0000313" key="1">
    <source>
        <dbReference type="EMBL" id="NDU99328.1"/>
    </source>
</evidence>
<dbReference type="EMBL" id="JAAFZH010000035">
    <property type="protein sequence ID" value="NDU99328.1"/>
    <property type="molecule type" value="Genomic_DNA"/>
</dbReference>